<dbReference type="PROSITE" id="PS50157">
    <property type="entry name" value="ZINC_FINGER_C2H2_2"/>
    <property type="match status" value="1"/>
</dbReference>
<gene>
    <name evidence="3" type="ORF">SAMN04489735_100254</name>
</gene>
<dbReference type="PROSITE" id="PS00028">
    <property type="entry name" value="ZINC_FINGER_C2H2_1"/>
    <property type="match status" value="1"/>
</dbReference>
<dbReference type="Proteomes" id="UP000198956">
    <property type="component" value="Unassembled WGS sequence"/>
</dbReference>
<dbReference type="EMBL" id="FNDE01000002">
    <property type="protein sequence ID" value="SDG74000.1"/>
    <property type="molecule type" value="Genomic_DNA"/>
</dbReference>
<reference evidence="3 4" key="1">
    <citation type="submission" date="2016-10" db="EMBL/GenBank/DDBJ databases">
        <authorList>
            <person name="de Groot N.N."/>
        </authorList>
    </citation>
    <scope>NUCLEOTIDE SEQUENCE [LARGE SCALE GENOMIC DNA]</scope>
    <source>
        <strain evidence="3 4">L 420-91</strain>
    </source>
</reference>
<name>A0A1G7WS10_ANETH</name>
<dbReference type="InterPro" id="IPR013087">
    <property type="entry name" value="Znf_C2H2_type"/>
</dbReference>
<evidence type="ECO:0000313" key="4">
    <source>
        <dbReference type="Proteomes" id="UP000198956"/>
    </source>
</evidence>
<protein>
    <recommendedName>
        <fullName evidence="2">C2H2-type domain-containing protein</fullName>
    </recommendedName>
</protein>
<feature type="compositionally biased region" description="Basic and acidic residues" evidence="1">
    <location>
        <begin position="51"/>
        <end position="70"/>
    </location>
</feature>
<evidence type="ECO:0000313" key="3">
    <source>
        <dbReference type="EMBL" id="SDG74000.1"/>
    </source>
</evidence>
<dbReference type="Gene3D" id="3.30.160.60">
    <property type="entry name" value="Classic Zinc Finger"/>
    <property type="match status" value="1"/>
</dbReference>
<proteinExistence type="predicted"/>
<dbReference type="InterPro" id="IPR036236">
    <property type="entry name" value="Znf_C2H2_sf"/>
</dbReference>
<feature type="domain" description="C2H2-type" evidence="2">
    <location>
        <begin position="79"/>
        <end position="107"/>
    </location>
</feature>
<feature type="region of interest" description="Disordered" evidence="1">
    <location>
        <begin position="51"/>
        <end position="84"/>
    </location>
</feature>
<sequence length="110" mass="12648">MISVVKLYEVKNTSTDTVAKGGYIFPPRTTVKVRVSEYKIKEFSAHKDLKVKEVSSSDKQHGERKNETSKYRINGNGRLQCPYCDKDYKTEEGLDKHIEEKHPEKKQGDA</sequence>
<dbReference type="AlphaFoldDB" id="A0A1G7WS10"/>
<dbReference type="SUPFAM" id="SSF57667">
    <property type="entry name" value="beta-beta-alpha zinc fingers"/>
    <property type="match status" value="1"/>
</dbReference>
<dbReference type="SMART" id="SM00355">
    <property type="entry name" value="ZnF_C2H2"/>
    <property type="match status" value="1"/>
</dbReference>
<accession>A0A1G7WS10</accession>
<evidence type="ECO:0000256" key="1">
    <source>
        <dbReference type="SAM" id="MobiDB-lite"/>
    </source>
</evidence>
<organism evidence="3 4">
    <name type="scientific">Aneurinibacillus thermoaerophilus</name>
    <dbReference type="NCBI Taxonomy" id="143495"/>
    <lineage>
        <taxon>Bacteria</taxon>
        <taxon>Bacillati</taxon>
        <taxon>Bacillota</taxon>
        <taxon>Bacilli</taxon>
        <taxon>Bacillales</taxon>
        <taxon>Paenibacillaceae</taxon>
        <taxon>Aneurinibacillus group</taxon>
        <taxon>Aneurinibacillus</taxon>
    </lineage>
</organism>
<dbReference type="RefSeq" id="WP_091259717.1">
    <property type="nucleotide sequence ID" value="NZ_FNDE01000002.1"/>
</dbReference>
<evidence type="ECO:0000259" key="2">
    <source>
        <dbReference type="PROSITE" id="PS50157"/>
    </source>
</evidence>